<dbReference type="AlphaFoldDB" id="A0A1Y1JQL5"/>
<accession>A0A1Y1JQL5</accession>
<comment type="caution">
    <text evidence="1">The sequence shown here is derived from an EMBL/GenBank/DDBJ whole genome shotgun (WGS) entry which is preliminary data.</text>
</comment>
<keyword evidence="2" id="KW-1185">Reference proteome</keyword>
<organism evidence="1 2">
    <name type="scientific">Plasmodium gonderi</name>
    <dbReference type="NCBI Taxonomy" id="77519"/>
    <lineage>
        <taxon>Eukaryota</taxon>
        <taxon>Sar</taxon>
        <taxon>Alveolata</taxon>
        <taxon>Apicomplexa</taxon>
        <taxon>Aconoidasida</taxon>
        <taxon>Haemosporida</taxon>
        <taxon>Plasmodiidae</taxon>
        <taxon>Plasmodium</taxon>
        <taxon>Plasmodium (Plasmodium)</taxon>
    </lineage>
</organism>
<gene>
    <name evidence="1" type="ORF">PGO_004710</name>
</gene>
<reference evidence="2" key="1">
    <citation type="submission" date="2017-04" db="EMBL/GenBank/DDBJ databases">
        <title>Plasmodium gonderi genome.</title>
        <authorList>
            <person name="Arisue N."/>
            <person name="Honma H."/>
            <person name="Kawai S."/>
            <person name="Tougan T."/>
            <person name="Tanabe K."/>
            <person name="Horii T."/>
        </authorList>
    </citation>
    <scope>NUCLEOTIDE SEQUENCE [LARGE SCALE GENOMIC DNA]</scope>
    <source>
        <strain evidence="2">ATCC 30045</strain>
    </source>
</reference>
<sequence length="219" mass="26192">MTHEAKCFKDYQDLGKCYSYFNSIFNDIRFDFYHYKGEFKSKIDNIEDPILRHIALYLVENYCSSKKYFSTDGTWKNNDACDSLNIWLDYKKNYFTHARLCKGNVQLWNKTIEPIWEELEKKAQEENNGSPKKWCARNNHFRGHLELPEKLKSPRCYKHIPNEYECFLPFPPNMCNLKNSCTNEKLKKFYEKCKQNNNGKDFTDFSYLFSKVIDHGVSP</sequence>
<evidence type="ECO:0000313" key="1">
    <source>
        <dbReference type="EMBL" id="GAW84739.1"/>
    </source>
</evidence>
<dbReference type="RefSeq" id="XP_028547328.1">
    <property type="nucleotide sequence ID" value="XM_028691527.1"/>
</dbReference>
<dbReference type="OMA" id="ENNICAR"/>
<dbReference type="EMBL" id="BDQF01000726">
    <property type="protein sequence ID" value="GAW84739.1"/>
    <property type="molecule type" value="Genomic_DNA"/>
</dbReference>
<proteinExistence type="predicted"/>
<feature type="non-terminal residue" evidence="1">
    <location>
        <position position="219"/>
    </location>
</feature>
<dbReference type="OrthoDB" id="10490744at2759"/>
<protein>
    <submittedName>
        <fullName evidence="1">Variable surface protein</fullName>
    </submittedName>
</protein>
<evidence type="ECO:0000313" key="2">
    <source>
        <dbReference type="Proteomes" id="UP000195521"/>
    </source>
</evidence>
<dbReference type="Proteomes" id="UP000195521">
    <property type="component" value="Unassembled WGS sequence"/>
</dbReference>
<dbReference type="GeneID" id="39745547"/>
<name>A0A1Y1JQL5_PLAGO</name>